<keyword evidence="2" id="KW-1185">Reference proteome</keyword>
<reference evidence="1 2" key="1">
    <citation type="submission" date="2018-07" db="EMBL/GenBank/DDBJ databases">
        <title>Genomic Encyclopedia of Type Strains, Phase IV (KMG-IV): sequencing the most valuable type-strain genomes for metagenomic binning, comparative biology and taxonomic classification.</title>
        <authorList>
            <person name="Goeker M."/>
        </authorList>
    </citation>
    <scope>NUCLEOTIDE SEQUENCE [LARGE SCALE GENOMIC DNA]</scope>
    <source>
        <strain evidence="1 2">DSM 7466</strain>
    </source>
</reference>
<sequence length="60" mass="6754">MKLIHPFRFYLKDSGERPEAGKDLLTVFYSLTENPVLSRFSVSACSGVVTCKINGTRMNK</sequence>
<proteinExistence type="predicted"/>
<dbReference type="AlphaFoldDB" id="A0A371NE66"/>
<gene>
    <name evidence="1" type="ORF">C7452_0818</name>
</gene>
<evidence type="ECO:0000313" key="2">
    <source>
        <dbReference type="Proteomes" id="UP000256864"/>
    </source>
</evidence>
<dbReference type="Proteomes" id="UP000256864">
    <property type="component" value="Unassembled WGS sequence"/>
</dbReference>
<dbReference type="EMBL" id="QREL01000001">
    <property type="protein sequence ID" value="REE28795.1"/>
    <property type="molecule type" value="Genomic_DNA"/>
</dbReference>
<comment type="caution">
    <text evidence="1">The sequence shown here is derived from an EMBL/GenBank/DDBJ whole genome shotgun (WGS) entry which is preliminary data.</text>
</comment>
<evidence type="ECO:0000313" key="1">
    <source>
        <dbReference type="EMBL" id="REE28795.1"/>
    </source>
</evidence>
<protein>
    <submittedName>
        <fullName evidence="1">Uncharacterized protein</fullName>
    </submittedName>
</protein>
<accession>A0A371NE66</accession>
<name>A0A371NE66_9EURY</name>
<organism evidence="1 2">
    <name type="scientific">Methanothermobacter defluvii</name>
    <dbReference type="NCBI Taxonomy" id="49339"/>
    <lineage>
        <taxon>Archaea</taxon>
        <taxon>Methanobacteriati</taxon>
        <taxon>Methanobacteriota</taxon>
        <taxon>Methanomada group</taxon>
        <taxon>Methanobacteria</taxon>
        <taxon>Methanobacteriales</taxon>
        <taxon>Methanobacteriaceae</taxon>
        <taxon>Methanothermobacter</taxon>
    </lineage>
</organism>